<sequence length="67" mass="7998">MCISLRLKANLCWRHIFFRQTDLCAQAQFNATVCQFTDIISLRRRHILLGPFRAWGEMQILVIIQKY</sequence>
<accession>A0A2T1J2H7</accession>
<protein>
    <submittedName>
        <fullName evidence="1">Uncharacterized protein</fullName>
    </submittedName>
</protein>
<dbReference type="KEGG" id="arj:DOM24_01550"/>
<evidence type="ECO:0000313" key="1">
    <source>
        <dbReference type="EMBL" id="HCM32219.1"/>
    </source>
</evidence>
<dbReference type="Proteomes" id="UP000314285">
    <property type="component" value="Unassembled WGS sequence"/>
</dbReference>
<gene>
    <name evidence="1" type="ORF">DIC32_12840</name>
    <name evidence="2" type="ORF">FHY67_07555</name>
</gene>
<comment type="caution">
    <text evidence="1">The sequence shown here is derived from an EMBL/GenBank/DDBJ whole genome shotgun (WGS) entry which is preliminary data.</text>
</comment>
<organism evidence="1 3">
    <name type="scientific">Acinetobacter radioresistens</name>
    <dbReference type="NCBI Taxonomy" id="40216"/>
    <lineage>
        <taxon>Bacteria</taxon>
        <taxon>Pseudomonadati</taxon>
        <taxon>Pseudomonadota</taxon>
        <taxon>Gammaproteobacteria</taxon>
        <taxon>Moraxellales</taxon>
        <taxon>Moraxellaceae</taxon>
        <taxon>Acinetobacter</taxon>
    </lineage>
</organism>
<evidence type="ECO:0000313" key="4">
    <source>
        <dbReference type="Proteomes" id="UP000314285"/>
    </source>
</evidence>
<dbReference type="AlphaFoldDB" id="A0A2T1J2H7"/>
<dbReference type="Proteomes" id="UP000262257">
    <property type="component" value="Unassembled WGS sequence"/>
</dbReference>
<name>A0A2T1J2H7_ACIRA</name>
<proteinExistence type="predicted"/>
<dbReference type="EMBL" id="DPXL01000158">
    <property type="protein sequence ID" value="HCM32219.1"/>
    <property type="molecule type" value="Genomic_DNA"/>
</dbReference>
<evidence type="ECO:0000313" key="2">
    <source>
        <dbReference type="EMBL" id="TNX92009.1"/>
    </source>
</evidence>
<reference evidence="1 3" key="1">
    <citation type="journal article" date="2018" name="Nat. Biotechnol.">
        <title>A standardized bacterial taxonomy based on genome phylogeny substantially revises the tree of life.</title>
        <authorList>
            <person name="Parks D.H."/>
            <person name="Chuvochina M."/>
            <person name="Waite D.W."/>
            <person name="Rinke C."/>
            <person name="Skarshewski A."/>
            <person name="Chaumeil P.A."/>
            <person name="Hugenholtz P."/>
        </authorList>
    </citation>
    <scope>NUCLEOTIDE SEQUENCE [LARGE SCALE GENOMIC DNA]</scope>
    <source>
        <strain evidence="1">UBA10045</strain>
    </source>
</reference>
<dbReference type="EMBL" id="VFBM01000005">
    <property type="protein sequence ID" value="TNX92009.1"/>
    <property type="molecule type" value="Genomic_DNA"/>
</dbReference>
<evidence type="ECO:0000313" key="3">
    <source>
        <dbReference type="Proteomes" id="UP000262257"/>
    </source>
</evidence>
<reference evidence="2 4" key="2">
    <citation type="submission" date="2019-06" db="EMBL/GenBank/DDBJ databases">
        <title>Genome of Acinetobacter radioresistens APH1, a phenol degrading strain.</title>
        <authorList>
            <person name="Liu Y."/>
        </authorList>
    </citation>
    <scope>NUCLEOTIDE SEQUENCE [LARGE SCALE GENOMIC DNA]</scope>
    <source>
        <strain evidence="2 4">APH1</strain>
    </source>
</reference>